<accession>A0A1H4FEJ4</accession>
<organism evidence="6 7">
    <name type="scientific">Alkalimonas amylolytica</name>
    <dbReference type="NCBI Taxonomy" id="152573"/>
    <lineage>
        <taxon>Bacteria</taxon>
        <taxon>Pseudomonadati</taxon>
        <taxon>Pseudomonadota</taxon>
        <taxon>Gammaproteobacteria</taxon>
        <taxon>Alkalimonas</taxon>
    </lineage>
</organism>
<evidence type="ECO:0000256" key="1">
    <source>
        <dbReference type="ARBA" id="ARBA00010884"/>
    </source>
</evidence>
<gene>
    <name evidence="6" type="ORF">SAMN04488051_11031</name>
</gene>
<dbReference type="Pfam" id="PF00561">
    <property type="entry name" value="Abhydrolase_1"/>
    <property type="match status" value="1"/>
</dbReference>
<name>A0A1H4FEJ4_ALKAM</name>
<comment type="similarity">
    <text evidence="1">Belongs to the AB hydrolase superfamily. AB hydrolase 4 family.</text>
</comment>
<keyword evidence="7" id="KW-1185">Reference proteome</keyword>
<evidence type="ECO:0000259" key="5">
    <source>
        <dbReference type="Pfam" id="PF00561"/>
    </source>
</evidence>
<evidence type="ECO:0000256" key="3">
    <source>
        <dbReference type="ARBA" id="ARBA00022801"/>
    </source>
</evidence>
<dbReference type="PIRSF" id="PIRSF005211">
    <property type="entry name" value="Ab_hydro_YheT"/>
    <property type="match status" value="1"/>
</dbReference>
<evidence type="ECO:0000313" key="7">
    <source>
        <dbReference type="Proteomes" id="UP000198773"/>
    </source>
</evidence>
<dbReference type="PANTHER" id="PTHR10794:SF94">
    <property type="entry name" value="ESTERASE YHET-RELATED"/>
    <property type="match status" value="1"/>
</dbReference>
<dbReference type="InterPro" id="IPR029058">
    <property type="entry name" value="AB_hydrolase_fold"/>
</dbReference>
<protein>
    <recommendedName>
        <fullName evidence="5">AB hydrolase-1 domain-containing protein</fullName>
    </recommendedName>
</protein>
<sequence length="328" mass="36958">MTTRPLFQPAWWLPGGHLQTLAAKYLHPRYQGSLSSEWLPLADGDELELCWSQNLNADYQGPLVVLLHGLAGNRHSHYVQGMFAAFERLNWPVVLLHFRGCGSRPNQLPRAYHSGDTDDLRYLLAQLQQRFPGVQLLAVGFSLGGNVLMKFCGEEGNNNPLTAAVAVCAPLALASSAKRINQGFSKLYQRYLLRQLKQSALQKLQRFDDFPIPLTHQTVKRMHSIEAFDNGFTAPLHGFLDAADYYRQASGRQFLPAIRVPSLIIHAKDDPFLAPDVVPHQAELPDLVRHETWPSGGHVGFVSGRNPLKPVFWLNQRIPLFFQEVLQR</sequence>
<dbReference type="AlphaFoldDB" id="A0A1H4FEJ4"/>
<evidence type="ECO:0000256" key="4">
    <source>
        <dbReference type="PIRSR" id="PIRSR005211-1"/>
    </source>
</evidence>
<dbReference type="STRING" id="152573.SAMN04488051_11031"/>
<dbReference type="NCBIfam" id="NF008218">
    <property type="entry name" value="PRK10985.1"/>
    <property type="match status" value="1"/>
</dbReference>
<dbReference type="InterPro" id="IPR000073">
    <property type="entry name" value="AB_hydrolase_1"/>
</dbReference>
<dbReference type="OrthoDB" id="332676at2"/>
<dbReference type="PROSITE" id="PS01133">
    <property type="entry name" value="UPF0017"/>
    <property type="match status" value="1"/>
</dbReference>
<feature type="active site" description="Charge relay system" evidence="4">
    <location>
        <position position="298"/>
    </location>
</feature>
<proteinExistence type="inferred from homology"/>
<dbReference type="InterPro" id="IPR012020">
    <property type="entry name" value="ABHD4"/>
</dbReference>
<dbReference type="Gene3D" id="3.40.50.1820">
    <property type="entry name" value="alpha/beta hydrolase"/>
    <property type="match status" value="1"/>
</dbReference>
<feature type="active site" description="Charge relay system" evidence="4">
    <location>
        <position position="142"/>
    </location>
</feature>
<keyword evidence="2" id="KW-0719">Serine esterase</keyword>
<dbReference type="EMBL" id="FNRM01000010">
    <property type="protein sequence ID" value="SEA95779.1"/>
    <property type="molecule type" value="Genomic_DNA"/>
</dbReference>
<evidence type="ECO:0000313" key="6">
    <source>
        <dbReference type="EMBL" id="SEA95779.1"/>
    </source>
</evidence>
<feature type="domain" description="AB hydrolase-1" evidence="5">
    <location>
        <begin position="62"/>
        <end position="302"/>
    </location>
</feature>
<dbReference type="SUPFAM" id="SSF53474">
    <property type="entry name" value="alpha/beta-Hydrolases"/>
    <property type="match status" value="1"/>
</dbReference>
<dbReference type="GO" id="GO:0034338">
    <property type="term" value="F:short-chain carboxylesterase activity"/>
    <property type="evidence" value="ECO:0007669"/>
    <property type="project" value="TreeGrafter"/>
</dbReference>
<dbReference type="RefSeq" id="WP_091344752.1">
    <property type="nucleotide sequence ID" value="NZ_FNRM01000010.1"/>
</dbReference>
<feature type="active site" description="Charge relay system" evidence="4">
    <location>
        <position position="270"/>
    </location>
</feature>
<keyword evidence="3" id="KW-0378">Hydrolase</keyword>
<reference evidence="6 7" key="1">
    <citation type="submission" date="2016-10" db="EMBL/GenBank/DDBJ databases">
        <authorList>
            <person name="de Groot N.N."/>
        </authorList>
    </citation>
    <scope>NUCLEOTIDE SEQUENCE [LARGE SCALE GENOMIC DNA]</scope>
    <source>
        <strain evidence="6 7">CGMCC 1.3430</strain>
    </source>
</reference>
<dbReference type="GO" id="GO:0047372">
    <property type="term" value="F:monoacylglycerol lipase activity"/>
    <property type="evidence" value="ECO:0007669"/>
    <property type="project" value="TreeGrafter"/>
</dbReference>
<dbReference type="Proteomes" id="UP000198773">
    <property type="component" value="Unassembled WGS sequence"/>
</dbReference>
<dbReference type="InterPro" id="IPR000952">
    <property type="entry name" value="AB_hydrolase_4_CS"/>
</dbReference>
<dbReference type="InterPro" id="IPR050960">
    <property type="entry name" value="AB_hydrolase_4_sf"/>
</dbReference>
<evidence type="ECO:0000256" key="2">
    <source>
        <dbReference type="ARBA" id="ARBA00022487"/>
    </source>
</evidence>
<dbReference type="PANTHER" id="PTHR10794">
    <property type="entry name" value="ABHYDROLASE DOMAIN-CONTAINING PROTEIN"/>
    <property type="match status" value="1"/>
</dbReference>